<feature type="transmembrane region" description="Helical" evidence="2">
    <location>
        <begin position="12"/>
        <end position="34"/>
    </location>
</feature>
<keyword evidence="2" id="KW-1133">Transmembrane helix</keyword>
<accession>A0A448PI10</accession>
<evidence type="ECO:0000256" key="1">
    <source>
        <dbReference type="SAM" id="MobiDB-lite"/>
    </source>
</evidence>
<feature type="compositionally biased region" description="Low complexity" evidence="1">
    <location>
        <begin position="49"/>
        <end position="75"/>
    </location>
</feature>
<dbReference type="EMBL" id="LR134477">
    <property type="protein sequence ID" value="VEI14565.1"/>
    <property type="molecule type" value="Genomic_DNA"/>
</dbReference>
<name>A0A448PI10_ACTVI</name>
<evidence type="ECO:0008006" key="5">
    <source>
        <dbReference type="Google" id="ProtNLM"/>
    </source>
</evidence>
<feature type="compositionally biased region" description="Low complexity" evidence="1">
    <location>
        <begin position="114"/>
        <end position="124"/>
    </location>
</feature>
<dbReference type="OrthoDB" id="3261209at2"/>
<dbReference type="Proteomes" id="UP000268658">
    <property type="component" value="Chromosome"/>
</dbReference>
<gene>
    <name evidence="3" type="ORF">NCTC10951_00432</name>
</gene>
<reference evidence="3 4" key="1">
    <citation type="submission" date="2018-12" db="EMBL/GenBank/DDBJ databases">
        <authorList>
            <consortium name="Pathogen Informatics"/>
        </authorList>
    </citation>
    <scope>NUCLEOTIDE SEQUENCE [LARGE SCALE GENOMIC DNA]</scope>
    <source>
        <strain evidence="3 4">NCTC10951</strain>
    </source>
</reference>
<dbReference type="RefSeq" id="WP_126413210.1">
    <property type="nucleotide sequence ID" value="NZ_CAUTOI010000002.1"/>
</dbReference>
<feature type="compositionally biased region" description="Acidic residues" evidence="1">
    <location>
        <begin position="131"/>
        <end position="141"/>
    </location>
</feature>
<keyword evidence="2" id="KW-0472">Membrane</keyword>
<dbReference type="KEGG" id="avc:NCTC10951_00432"/>
<evidence type="ECO:0000313" key="3">
    <source>
        <dbReference type="EMBL" id="VEI14565.1"/>
    </source>
</evidence>
<feature type="region of interest" description="Disordered" evidence="1">
    <location>
        <begin position="42"/>
        <end position="160"/>
    </location>
</feature>
<organism evidence="3 4">
    <name type="scientific">Actinomyces viscosus</name>
    <dbReference type="NCBI Taxonomy" id="1656"/>
    <lineage>
        <taxon>Bacteria</taxon>
        <taxon>Bacillati</taxon>
        <taxon>Actinomycetota</taxon>
        <taxon>Actinomycetes</taxon>
        <taxon>Actinomycetales</taxon>
        <taxon>Actinomycetaceae</taxon>
        <taxon>Actinomyces</taxon>
    </lineage>
</organism>
<proteinExistence type="predicted"/>
<dbReference type="AlphaFoldDB" id="A0A448PI10"/>
<sequence>MRNLLRRAGRGRVIATAVVIVTSGLLVGVARMVFFSPTESVSEPGIVLTGTPGSTSSQSSATATPGQAAGGASSTRYEQYGAEAESSAHAEQGHSPQPVEPDPPVAVDHGSRQPAPAAPNVPAATTRSDDASPDVDDDDDDRNPVRIGVRDQDNDYDVDD</sequence>
<evidence type="ECO:0000256" key="2">
    <source>
        <dbReference type="SAM" id="Phobius"/>
    </source>
</evidence>
<evidence type="ECO:0000313" key="4">
    <source>
        <dbReference type="Proteomes" id="UP000268658"/>
    </source>
</evidence>
<feature type="compositionally biased region" description="Basic and acidic residues" evidence="1">
    <location>
        <begin position="142"/>
        <end position="153"/>
    </location>
</feature>
<protein>
    <recommendedName>
        <fullName evidence="5">Ubiquitin carboxyl-hydrolase</fullName>
    </recommendedName>
</protein>
<keyword evidence="2" id="KW-0812">Transmembrane</keyword>